<comment type="caution">
    <text evidence="1">The sequence shown here is derived from an EMBL/GenBank/DDBJ whole genome shotgun (WGS) entry which is preliminary data.</text>
</comment>
<accession>R2STH1</accession>
<gene>
    <name evidence="2" type="ORF">I583_01292</name>
    <name evidence="1" type="ORF">UAW_01121</name>
</gene>
<organism evidence="1 3">
    <name type="scientific">Enterococcus haemoperoxidus ATCC BAA-382</name>
    <dbReference type="NCBI Taxonomy" id="1158608"/>
    <lineage>
        <taxon>Bacteria</taxon>
        <taxon>Bacillati</taxon>
        <taxon>Bacillota</taxon>
        <taxon>Bacilli</taxon>
        <taxon>Lactobacillales</taxon>
        <taxon>Enterococcaceae</taxon>
        <taxon>Enterococcus</taxon>
    </lineage>
</organism>
<dbReference type="PATRIC" id="fig|1158608.4.peg.1255"/>
<evidence type="ECO:0000313" key="2">
    <source>
        <dbReference type="EMBL" id="EOT62292.1"/>
    </source>
</evidence>
<reference evidence="1 3" key="1">
    <citation type="submission" date="2013-02" db="EMBL/GenBank/DDBJ databases">
        <title>The Genome Sequence of Enterococcus haemoperoxidus BAA-382.</title>
        <authorList>
            <consortium name="The Broad Institute Genome Sequencing Platform"/>
            <consortium name="The Broad Institute Genome Sequencing Center for Infectious Disease"/>
            <person name="Earl A.M."/>
            <person name="Gilmore M.S."/>
            <person name="Lebreton F."/>
            <person name="Walker B."/>
            <person name="Young S.K."/>
            <person name="Zeng Q."/>
            <person name="Gargeya S."/>
            <person name="Fitzgerald M."/>
            <person name="Haas B."/>
            <person name="Abouelleil A."/>
            <person name="Alvarado L."/>
            <person name="Arachchi H.M."/>
            <person name="Berlin A.M."/>
            <person name="Chapman S.B."/>
            <person name="Dewar J."/>
            <person name="Goldberg J."/>
            <person name="Griggs A."/>
            <person name="Gujja S."/>
            <person name="Hansen M."/>
            <person name="Howarth C."/>
            <person name="Imamovic A."/>
            <person name="Larimer J."/>
            <person name="McCowan C."/>
            <person name="Murphy C."/>
            <person name="Neiman D."/>
            <person name="Pearson M."/>
            <person name="Priest M."/>
            <person name="Roberts A."/>
            <person name="Saif S."/>
            <person name="Shea T."/>
            <person name="Sisk P."/>
            <person name="Sykes S."/>
            <person name="Wortman J."/>
            <person name="Nusbaum C."/>
            <person name="Birren B."/>
        </authorList>
    </citation>
    <scope>NUCLEOTIDE SEQUENCE [LARGE SCALE GENOMIC DNA]</scope>
    <source>
        <strain evidence="1 3">ATCC BAA-382</strain>
    </source>
</reference>
<evidence type="ECO:0000313" key="3">
    <source>
        <dbReference type="Proteomes" id="UP000013858"/>
    </source>
</evidence>
<dbReference type="EMBL" id="ASVY01000002">
    <property type="protein sequence ID" value="EOT62292.1"/>
    <property type="molecule type" value="Genomic_DNA"/>
</dbReference>
<proteinExistence type="predicted"/>
<evidence type="ECO:0000313" key="4">
    <source>
        <dbReference type="Proteomes" id="UP000014197"/>
    </source>
</evidence>
<protein>
    <submittedName>
        <fullName evidence="1">Uncharacterized protein</fullName>
    </submittedName>
</protein>
<reference evidence="2 4" key="2">
    <citation type="submission" date="2013-03" db="EMBL/GenBank/DDBJ databases">
        <title>The Genome Sequence of Enterococcus haemoperoxidus BAA-382 (PacBio/Illumina hybrid assembly).</title>
        <authorList>
            <consortium name="The Broad Institute Genomics Platform"/>
            <consortium name="The Broad Institute Genome Sequencing Center for Infectious Disease"/>
            <person name="Earl A."/>
            <person name="Russ C."/>
            <person name="Gilmore M."/>
            <person name="Surin D."/>
            <person name="Walker B."/>
            <person name="Young S."/>
            <person name="Zeng Q."/>
            <person name="Gargeya S."/>
            <person name="Fitzgerald M."/>
            <person name="Haas B."/>
            <person name="Abouelleil A."/>
            <person name="Allen A.W."/>
            <person name="Alvarado L."/>
            <person name="Arachchi H.M."/>
            <person name="Berlin A.M."/>
            <person name="Chapman S.B."/>
            <person name="Gainer-Dewar J."/>
            <person name="Goldberg J."/>
            <person name="Griggs A."/>
            <person name="Gujja S."/>
            <person name="Hansen M."/>
            <person name="Howarth C."/>
            <person name="Imamovic A."/>
            <person name="Ireland A."/>
            <person name="Larimer J."/>
            <person name="McCowan C."/>
            <person name="Murphy C."/>
            <person name="Pearson M."/>
            <person name="Poon T.W."/>
            <person name="Priest M."/>
            <person name="Roberts A."/>
            <person name="Saif S."/>
            <person name="Shea T."/>
            <person name="Sisk P."/>
            <person name="Sykes S."/>
            <person name="Wortman J."/>
            <person name="Nusbaum C."/>
            <person name="Birren B."/>
        </authorList>
    </citation>
    <scope>NUCLEOTIDE SEQUENCE [LARGE SCALE GENOMIC DNA]</scope>
    <source>
        <strain evidence="2 4">ATCC BAA-382</strain>
    </source>
</reference>
<name>R2STH1_9ENTE</name>
<sequence>MKLKDKKKKSPHLLRVYLLKDEVIQKSIYLLQQPVYS</sequence>
<dbReference type="EMBL" id="AJAR01000012">
    <property type="protein sequence ID" value="EOH98525.1"/>
    <property type="molecule type" value="Genomic_DNA"/>
</dbReference>
<dbReference type="AlphaFoldDB" id="R2STH1"/>
<keyword evidence="4" id="KW-1185">Reference proteome</keyword>
<evidence type="ECO:0000313" key="1">
    <source>
        <dbReference type="EMBL" id="EOH98525.1"/>
    </source>
</evidence>
<dbReference type="Proteomes" id="UP000013858">
    <property type="component" value="Unassembled WGS sequence"/>
</dbReference>
<dbReference type="Proteomes" id="UP000014197">
    <property type="component" value="Unassembled WGS sequence"/>
</dbReference>